<evidence type="ECO:0000256" key="2">
    <source>
        <dbReference type="PIRSR" id="PIRSR039026-1"/>
    </source>
</evidence>
<keyword evidence="1" id="KW-0732">Signal</keyword>
<dbReference type="PANTHER" id="PTHR33376">
    <property type="match status" value="1"/>
</dbReference>
<protein>
    <submittedName>
        <fullName evidence="4">ABC transporter substrate-binding protein</fullName>
    </submittedName>
</protein>
<accession>A0AA49GR86</accession>
<dbReference type="InterPro" id="IPR006311">
    <property type="entry name" value="TAT_signal"/>
</dbReference>
<evidence type="ECO:0000313" key="4">
    <source>
        <dbReference type="EMBL" id="WKN38496.1"/>
    </source>
</evidence>
<dbReference type="Gene3D" id="3.40.190.170">
    <property type="entry name" value="Bacterial extracellular solute-binding protein, family 7"/>
    <property type="match status" value="1"/>
</dbReference>
<dbReference type="Pfam" id="PF03480">
    <property type="entry name" value="DctP"/>
    <property type="match status" value="1"/>
</dbReference>
<dbReference type="PANTHER" id="PTHR33376:SF5">
    <property type="entry name" value="EXTRACYTOPLASMIC SOLUTE RECEPTOR PROTEIN"/>
    <property type="match status" value="1"/>
</dbReference>
<reference evidence="4" key="2">
    <citation type="journal article" date="2024" name="Antonie Van Leeuwenhoek">
        <title>Roseihalotalea indica gen. nov., sp. nov., a halophilic Bacteroidetes from mesopelagic Southwest Indian Ocean with higher carbohydrate metabolic potential.</title>
        <authorList>
            <person name="Chen B."/>
            <person name="Zhang M."/>
            <person name="Lin D."/>
            <person name="Ye J."/>
            <person name="Tang K."/>
        </authorList>
    </citation>
    <scope>NUCLEOTIDE SEQUENCE</scope>
    <source>
        <strain evidence="4">TK19036</strain>
    </source>
</reference>
<dbReference type="GO" id="GO:0055085">
    <property type="term" value="P:transmembrane transport"/>
    <property type="evidence" value="ECO:0007669"/>
    <property type="project" value="InterPro"/>
</dbReference>
<sequence>MSTTNRRSFLLKGAAAATGASLGACTANSPEKKQQGPYINFNNTFRWKMVTTWPPNFPILGEGCNKFAQWVNEMSGGRLEITVYGGGELVPALEVFDAVSNGAVEVGHGAGYYWAGKIPAAQFFATVPFGMNAQQMNGWLIGGGGIDLWRDTYANFNLIPYPGGNTGMQMGGWFNKEINSISDIQGLKMRIPGIGGKVFNQAGGTSVLVAGGEIYTNLERGVIDATEWIGPYHDYQMGFYQVAKYYYYPGWHEPGTALELFVNREKYEQLPSDLQTIIDVATSRLNIWSLSQSEALNSEYAIKLAEEEGVEFRRFPDDVLATFRKYSEEVVTDMTQQDPLAKRAYESYAAFQKQMSRYTPYGEQIYYANFGSLA</sequence>
<feature type="binding site" evidence="3">
    <location>
        <position position="253"/>
    </location>
    <ligand>
        <name>substrate</name>
    </ligand>
</feature>
<proteinExistence type="predicted"/>
<feature type="binding site" evidence="2">
    <location>
        <position position="190"/>
    </location>
    <ligand>
        <name>substrate</name>
    </ligand>
</feature>
<dbReference type="EMBL" id="CP120682">
    <property type="protein sequence ID" value="WKN38496.1"/>
    <property type="molecule type" value="Genomic_DNA"/>
</dbReference>
<reference evidence="4" key="1">
    <citation type="journal article" date="2023" name="Comput. Struct. Biotechnol. J.">
        <title>Discovery of a novel marine Bacteroidetes with a rich repertoire of carbohydrate-active enzymes.</title>
        <authorList>
            <person name="Chen B."/>
            <person name="Liu G."/>
            <person name="Chen Q."/>
            <person name="Wang H."/>
            <person name="Liu L."/>
            <person name="Tang K."/>
        </authorList>
    </citation>
    <scope>NUCLEOTIDE SEQUENCE</scope>
    <source>
        <strain evidence="4">TK19036</strain>
    </source>
</reference>
<dbReference type="PROSITE" id="PS51257">
    <property type="entry name" value="PROKAR_LIPOPROTEIN"/>
    <property type="match status" value="1"/>
</dbReference>
<dbReference type="GO" id="GO:0031317">
    <property type="term" value="C:tripartite ATP-independent periplasmic transporter complex"/>
    <property type="evidence" value="ECO:0007669"/>
    <property type="project" value="InterPro"/>
</dbReference>
<dbReference type="InterPro" id="IPR018389">
    <property type="entry name" value="DctP_fam"/>
</dbReference>
<keyword evidence="3" id="KW-0479">Metal-binding</keyword>
<evidence type="ECO:0000256" key="3">
    <source>
        <dbReference type="PIRSR" id="PIRSR039026-2"/>
    </source>
</evidence>
<dbReference type="InterPro" id="IPR026289">
    <property type="entry name" value="SBP_TakP-like"/>
</dbReference>
<gene>
    <name evidence="4" type="ORF">K4G66_07245</name>
</gene>
<dbReference type="GO" id="GO:0046872">
    <property type="term" value="F:metal ion binding"/>
    <property type="evidence" value="ECO:0007669"/>
    <property type="project" value="UniProtKB-KW"/>
</dbReference>
<feature type="binding site" evidence="2">
    <location>
        <position position="169"/>
    </location>
    <ligand>
        <name>substrate</name>
    </ligand>
</feature>
<dbReference type="Gene3D" id="3.40.190.10">
    <property type="entry name" value="Periplasmic binding protein-like II"/>
    <property type="match status" value="1"/>
</dbReference>
<dbReference type="PROSITE" id="PS51318">
    <property type="entry name" value="TAT"/>
    <property type="match status" value="1"/>
</dbReference>
<dbReference type="InterPro" id="IPR038404">
    <property type="entry name" value="TRAP_DctP_sf"/>
</dbReference>
<evidence type="ECO:0000256" key="1">
    <source>
        <dbReference type="ARBA" id="ARBA00022729"/>
    </source>
</evidence>
<name>A0AA49GR86_9BACT</name>
<organism evidence="4">
    <name type="scientific">Roseihalotalea indica</name>
    <dbReference type="NCBI Taxonomy" id="2867963"/>
    <lineage>
        <taxon>Bacteria</taxon>
        <taxon>Pseudomonadati</taxon>
        <taxon>Bacteroidota</taxon>
        <taxon>Cytophagia</taxon>
        <taxon>Cytophagales</taxon>
        <taxon>Catalimonadaceae</taxon>
        <taxon>Roseihalotalea</taxon>
    </lineage>
</organism>
<dbReference type="AlphaFoldDB" id="A0AA49GR86"/>
<feature type="binding site" evidence="3">
    <location>
        <position position="228"/>
    </location>
    <ligand>
        <name>Na(+)</name>
        <dbReference type="ChEBI" id="CHEBI:29101"/>
    </ligand>
</feature>
<feature type="binding site" evidence="3">
    <location>
        <position position="227"/>
    </location>
    <ligand>
        <name>substrate</name>
    </ligand>
</feature>
<dbReference type="CDD" id="cd13604">
    <property type="entry name" value="PBP2_TRAP_ketoacid_lactate_like"/>
    <property type="match status" value="1"/>
</dbReference>
<dbReference type="PIRSF" id="PIRSF039026">
    <property type="entry name" value="SiaP"/>
    <property type="match status" value="1"/>
</dbReference>